<accession>A0AAN8I6Q5</accession>
<dbReference type="AlphaFoldDB" id="A0AAN8I6Q5"/>
<gene>
    <name evidence="1" type="ORF">OHC33_001476</name>
</gene>
<name>A0AAN8I6Q5_9EURO</name>
<organism evidence="1 2">
    <name type="scientific">Knufia fluminis</name>
    <dbReference type="NCBI Taxonomy" id="191047"/>
    <lineage>
        <taxon>Eukaryota</taxon>
        <taxon>Fungi</taxon>
        <taxon>Dikarya</taxon>
        <taxon>Ascomycota</taxon>
        <taxon>Pezizomycotina</taxon>
        <taxon>Eurotiomycetes</taxon>
        <taxon>Chaetothyriomycetidae</taxon>
        <taxon>Chaetothyriales</taxon>
        <taxon>Trichomeriaceae</taxon>
        <taxon>Knufia</taxon>
    </lineage>
</organism>
<dbReference type="Proteomes" id="UP001316803">
    <property type="component" value="Unassembled WGS sequence"/>
</dbReference>
<dbReference type="EMBL" id="JAKLMC020000003">
    <property type="protein sequence ID" value="KAK5957107.1"/>
    <property type="molecule type" value="Genomic_DNA"/>
</dbReference>
<comment type="caution">
    <text evidence="1">The sequence shown here is derived from an EMBL/GenBank/DDBJ whole genome shotgun (WGS) entry which is preliminary data.</text>
</comment>
<evidence type="ECO:0000313" key="1">
    <source>
        <dbReference type="EMBL" id="KAK5957107.1"/>
    </source>
</evidence>
<keyword evidence="2" id="KW-1185">Reference proteome</keyword>
<proteinExistence type="predicted"/>
<evidence type="ECO:0000313" key="2">
    <source>
        <dbReference type="Proteomes" id="UP001316803"/>
    </source>
</evidence>
<protein>
    <submittedName>
        <fullName evidence="1">Uncharacterized protein</fullName>
    </submittedName>
</protein>
<sequence>MATNSLQASEPQTQSQPFHLLDLPAELKHNIYRSYFGEIDVLRLDYAEEQQRLRIRGCPSLNVEQLCQELSTDVRKARTAAIPTTLHVSDVEFIGAHTTLFAESESLEWVRNHVRILHMVDQLIPGPDAPPTVPWSSVLRNCPNLEKIYIQPATVDGDIPHLDELLQQGHQYEDIVMYSMHDFVNGQVDVFTEEILEDLDLRRLAEMWEKSC</sequence>
<reference evidence="1 2" key="1">
    <citation type="submission" date="2022-12" db="EMBL/GenBank/DDBJ databases">
        <title>Genomic features and morphological characterization of a novel Knufia sp. strain isolated from spacecraft assembly facility.</title>
        <authorList>
            <person name="Teixeira M."/>
            <person name="Chander A.M."/>
            <person name="Stajich J.E."/>
            <person name="Venkateswaran K."/>
        </authorList>
    </citation>
    <scope>NUCLEOTIDE SEQUENCE [LARGE SCALE GENOMIC DNA]</scope>
    <source>
        <strain evidence="1 2">FJI-L2-BK-P2</strain>
    </source>
</reference>